<evidence type="ECO:0000313" key="8">
    <source>
        <dbReference type="EMBL" id="GGB97526.1"/>
    </source>
</evidence>
<dbReference type="GO" id="GO:0008233">
    <property type="term" value="F:peptidase activity"/>
    <property type="evidence" value="ECO:0007669"/>
    <property type="project" value="UniProtKB-KW"/>
</dbReference>
<sequence>MIRAALASVVLFLASTAQAADLPVLPASDHPAWQAVGRVNAAGYRTREMCTGTLIAPDMVLTAAHCVAGTDGVGPRADEITFVAGWLRGTAADTVSGASIWVHPQAYAEGALDMRYDVALLTLERPSTVAPLGLSDTEPEAPFGLVAYSSRRPHMLGADFACGGQRLAGILRLDCAVTPGNSGGPVLVRADEGWAVAAVISAMGQGGALAVPVSGVVSRLNAL</sequence>
<dbReference type="EMBL" id="BMFC01000002">
    <property type="protein sequence ID" value="GGB97526.1"/>
    <property type="molecule type" value="Genomic_DNA"/>
</dbReference>
<dbReference type="Pfam" id="PF00089">
    <property type="entry name" value="Trypsin"/>
    <property type="match status" value="1"/>
</dbReference>
<dbReference type="PANTHER" id="PTHR15462:SF8">
    <property type="entry name" value="SERINE PROTEASE"/>
    <property type="match status" value="1"/>
</dbReference>
<dbReference type="SUPFAM" id="SSF50494">
    <property type="entry name" value="Trypsin-like serine proteases"/>
    <property type="match status" value="1"/>
</dbReference>
<dbReference type="PROSITE" id="PS50240">
    <property type="entry name" value="TRYPSIN_DOM"/>
    <property type="match status" value="1"/>
</dbReference>
<evidence type="ECO:0000256" key="4">
    <source>
        <dbReference type="ARBA" id="ARBA00022801"/>
    </source>
</evidence>
<dbReference type="InterPro" id="IPR043504">
    <property type="entry name" value="Peptidase_S1_PA_chymotrypsin"/>
</dbReference>
<accession>A0ABQ1KFJ0</accession>
<comment type="similarity">
    <text evidence="1 6">Belongs to the peptidase S1B family.</text>
</comment>
<keyword evidence="3 6" id="KW-0732">Signal</keyword>
<dbReference type="SMART" id="SM00020">
    <property type="entry name" value="Tryp_SPc"/>
    <property type="match status" value="1"/>
</dbReference>
<dbReference type="PROSITE" id="PS00134">
    <property type="entry name" value="TRYPSIN_HIS"/>
    <property type="match status" value="1"/>
</dbReference>
<dbReference type="InterPro" id="IPR050966">
    <property type="entry name" value="Glutamyl_endopeptidase"/>
</dbReference>
<dbReference type="InterPro" id="IPR009003">
    <property type="entry name" value="Peptidase_S1_PA"/>
</dbReference>
<evidence type="ECO:0000256" key="6">
    <source>
        <dbReference type="RuleBase" id="RU004296"/>
    </source>
</evidence>
<keyword evidence="5 6" id="KW-0720">Serine protease</keyword>
<dbReference type="Proteomes" id="UP000645462">
    <property type="component" value="Unassembled WGS sequence"/>
</dbReference>
<dbReference type="GO" id="GO:0006508">
    <property type="term" value="P:proteolysis"/>
    <property type="evidence" value="ECO:0007669"/>
    <property type="project" value="UniProtKB-KW"/>
</dbReference>
<keyword evidence="9" id="KW-1185">Reference proteome</keyword>
<feature type="domain" description="Peptidase S1" evidence="7">
    <location>
        <begin position="33"/>
        <end position="223"/>
    </location>
</feature>
<evidence type="ECO:0000259" key="7">
    <source>
        <dbReference type="PROSITE" id="PS50240"/>
    </source>
</evidence>
<evidence type="ECO:0000313" key="9">
    <source>
        <dbReference type="Proteomes" id="UP000645462"/>
    </source>
</evidence>
<dbReference type="RefSeq" id="WP_188481132.1">
    <property type="nucleotide sequence ID" value="NZ_BMFC01000002.1"/>
</dbReference>
<proteinExistence type="inferred from homology"/>
<name>A0ABQ1KFJ0_9RHOB</name>
<dbReference type="InterPro" id="IPR018114">
    <property type="entry name" value="TRYPSIN_HIS"/>
</dbReference>
<dbReference type="EC" id="3.4.21.-" evidence="6"/>
<feature type="signal peptide" evidence="6">
    <location>
        <begin position="1"/>
        <end position="19"/>
    </location>
</feature>
<evidence type="ECO:0000256" key="5">
    <source>
        <dbReference type="ARBA" id="ARBA00022825"/>
    </source>
</evidence>
<keyword evidence="2 6" id="KW-0645">Protease</keyword>
<dbReference type="PANTHER" id="PTHR15462">
    <property type="entry name" value="SERINE PROTEASE"/>
    <property type="match status" value="1"/>
</dbReference>
<comment type="caution">
    <text evidence="8">The sequence shown here is derived from an EMBL/GenBank/DDBJ whole genome shotgun (WGS) entry which is preliminary data.</text>
</comment>
<dbReference type="PRINTS" id="PR00839">
    <property type="entry name" value="V8PROTEASE"/>
</dbReference>
<gene>
    <name evidence="8" type="ORF">GCM10011363_12730</name>
</gene>
<protein>
    <recommendedName>
        <fullName evidence="6">Serine protease</fullName>
        <ecNumber evidence="6">3.4.21.-</ecNumber>
    </recommendedName>
</protein>
<keyword evidence="4 6" id="KW-0378">Hydrolase</keyword>
<evidence type="ECO:0000256" key="2">
    <source>
        <dbReference type="ARBA" id="ARBA00022670"/>
    </source>
</evidence>
<evidence type="ECO:0000256" key="3">
    <source>
        <dbReference type="ARBA" id="ARBA00022729"/>
    </source>
</evidence>
<organism evidence="8 9">
    <name type="scientific">Marivita lacus</name>
    <dbReference type="NCBI Taxonomy" id="1323742"/>
    <lineage>
        <taxon>Bacteria</taxon>
        <taxon>Pseudomonadati</taxon>
        <taxon>Pseudomonadota</taxon>
        <taxon>Alphaproteobacteria</taxon>
        <taxon>Rhodobacterales</taxon>
        <taxon>Roseobacteraceae</taxon>
        <taxon>Marivita</taxon>
    </lineage>
</organism>
<reference evidence="9" key="1">
    <citation type="journal article" date="2019" name="Int. J. Syst. Evol. Microbiol.">
        <title>The Global Catalogue of Microorganisms (GCM) 10K type strain sequencing project: providing services to taxonomists for standard genome sequencing and annotation.</title>
        <authorList>
            <consortium name="The Broad Institute Genomics Platform"/>
            <consortium name="The Broad Institute Genome Sequencing Center for Infectious Disease"/>
            <person name="Wu L."/>
            <person name="Ma J."/>
        </authorList>
    </citation>
    <scope>NUCLEOTIDE SEQUENCE [LARGE SCALE GENOMIC DNA]</scope>
    <source>
        <strain evidence="9">CGMCC 1.12478</strain>
    </source>
</reference>
<dbReference type="InterPro" id="IPR001254">
    <property type="entry name" value="Trypsin_dom"/>
</dbReference>
<feature type="chain" id="PRO_5044966535" description="Serine protease" evidence="6">
    <location>
        <begin position="20"/>
        <end position="223"/>
    </location>
</feature>
<dbReference type="Gene3D" id="2.40.10.10">
    <property type="entry name" value="Trypsin-like serine proteases"/>
    <property type="match status" value="2"/>
</dbReference>
<evidence type="ECO:0000256" key="1">
    <source>
        <dbReference type="ARBA" id="ARBA00008764"/>
    </source>
</evidence>
<dbReference type="InterPro" id="IPR008256">
    <property type="entry name" value="Peptidase_S1B"/>
</dbReference>